<sequence>MAGKSSGHRRTILQKLRLKVNMPSGAVAFWPAAALQGDQLVYDETQFLRGLAQAGVSTVLCFGPELFGRLFPGEVYAPSPREYHGYTFHFLPPLRESLVEDRDALNALIQRVRYALRIES</sequence>
<evidence type="ECO:0000313" key="3">
    <source>
        <dbReference type="Proteomes" id="UP000434052"/>
    </source>
</evidence>
<evidence type="ECO:0000313" key="1">
    <source>
        <dbReference type="EMBL" id="QJT10023.1"/>
    </source>
</evidence>
<reference evidence="2 3" key="1">
    <citation type="submission" date="2018-06" db="EMBL/GenBank/DDBJ databases">
        <title>Complete genome of Desulfovibrio marinus P48SEP.</title>
        <authorList>
            <person name="Crispim J.S."/>
            <person name="Vidigal P.M.P."/>
            <person name="Silva L.C.F."/>
            <person name="Araujo L.C."/>
            <person name="Laguardia C.N."/>
            <person name="Dias R.S."/>
            <person name="Sousa M.P."/>
            <person name="Paula S.O."/>
            <person name="Silva C."/>
        </authorList>
    </citation>
    <scope>NUCLEOTIDE SEQUENCE [LARGE SCALE GENOMIC DNA]</scope>
    <source>
        <strain evidence="2 3">P48SEP</strain>
    </source>
</reference>
<dbReference type="OrthoDB" id="5460870at2"/>
<dbReference type="AlphaFoldDB" id="A0A6P1ZL78"/>
<accession>A0A6P1ZL78</accession>
<organism evidence="2 3">
    <name type="scientific">Oceanidesulfovibrio marinus</name>
    <dbReference type="NCBI Taxonomy" id="370038"/>
    <lineage>
        <taxon>Bacteria</taxon>
        <taxon>Pseudomonadati</taxon>
        <taxon>Thermodesulfobacteriota</taxon>
        <taxon>Desulfovibrionia</taxon>
        <taxon>Desulfovibrionales</taxon>
        <taxon>Desulfovibrionaceae</taxon>
        <taxon>Oceanidesulfovibrio</taxon>
    </lineage>
</organism>
<gene>
    <name evidence="2" type="ORF">DQK91_04160</name>
    <name evidence="1" type="ORF">E8L03_14280</name>
</gene>
<name>A0A6P1ZL78_9BACT</name>
<keyword evidence="4" id="KW-1185">Reference proteome</keyword>
<evidence type="ECO:0000313" key="4">
    <source>
        <dbReference type="Proteomes" id="UP000503251"/>
    </source>
</evidence>
<protein>
    <submittedName>
        <fullName evidence="2">Uncharacterized protein</fullName>
    </submittedName>
</protein>
<evidence type="ECO:0000313" key="2">
    <source>
        <dbReference type="EMBL" id="TVM35859.1"/>
    </source>
</evidence>
<dbReference type="Proteomes" id="UP000434052">
    <property type="component" value="Unassembled WGS sequence"/>
</dbReference>
<dbReference type="RefSeq" id="WP_144234195.1">
    <property type="nucleotide sequence ID" value="NZ_CP039543.1"/>
</dbReference>
<dbReference type="Proteomes" id="UP000503251">
    <property type="component" value="Chromosome"/>
</dbReference>
<reference evidence="1 4" key="2">
    <citation type="submission" date="2019-04" db="EMBL/GenBank/DDBJ databases">
        <title>Isolation and culture of sulfate reducing bacteria from the cold seep of the South China Sea.</title>
        <authorList>
            <person name="Sun C."/>
            <person name="Liu R."/>
        </authorList>
    </citation>
    <scope>NUCLEOTIDE SEQUENCE [LARGE SCALE GENOMIC DNA]</scope>
    <source>
        <strain evidence="1 4">CS1</strain>
    </source>
</reference>
<proteinExistence type="predicted"/>
<dbReference type="EMBL" id="CP039543">
    <property type="protein sequence ID" value="QJT10023.1"/>
    <property type="molecule type" value="Genomic_DNA"/>
</dbReference>
<dbReference type="EMBL" id="QMIF01000002">
    <property type="protein sequence ID" value="TVM35859.1"/>
    <property type="molecule type" value="Genomic_DNA"/>
</dbReference>